<accession>A0AAD7PV41</accession>
<dbReference type="Pfam" id="PF03140">
    <property type="entry name" value="DUF247"/>
    <property type="match status" value="1"/>
</dbReference>
<reference evidence="2" key="1">
    <citation type="journal article" date="2023" name="Science">
        <title>Elucidation of the pathway for biosynthesis of saponin adjuvants from the soapbark tree.</title>
        <authorList>
            <person name="Reed J."/>
            <person name="Orme A."/>
            <person name="El-Demerdash A."/>
            <person name="Owen C."/>
            <person name="Martin L.B.B."/>
            <person name="Misra R.C."/>
            <person name="Kikuchi S."/>
            <person name="Rejzek M."/>
            <person name="Martin A.C."/>
            <person name="Harkess A."/>
            <person name="Leebens-Mack J."/>
            <person name="Louveau T."/>
            <person name="Stephenson M.J."/>
            <person name="Osbourn A."/>
        </authorList>
    </citation>
    <scope>NUCLEOTIDE SEQUENCE</scope>
    <source>
        <strain evidence="2">S10</strain>
    </source>
</reference>
<proteinExistence type="predicted"/>
<dbReference type="KEGG" id="qsa:O6P43_013304"/>
<gene>
    <name evidence="2" type="ORF">O6P43_013304</name>
</gene>
<dbReference type="EMBL" id="JARAOO010000005">
    <property type="protein sequence ID" value="KAJ7969326.1"/>
    <property type="molecule type" value="Genomic_DNA"/>
</dbReference>
<comment type="caution">
    <text evidence="2">The sequence shown here is derived from an EMBL/GenBank/DDBJ whole genome shotgun (WGS) entry which is preliminary data.</text>
</comment>
<keyword evidence="1" id="KW-0472">Membrane</keyword>
<keyword evidence="3" id="KW-1185">Reference proteome</keyword>
<protein>
    <submittedName>
        <fullName evidence="2">UPF0481 protein</fullName>
    </submittedName>
</protein>
<organism evidence="2 3">
    <name type="scientific">Quillaja saponaria</name>
    <name type="common">Soap bark tree</name>
    <dbReference type="NCBI Taxonomy" id="32244"/>
    <lineage>
        <taxon>Eukaryota</taxon>
        <taxon>Viridiplantae</taxon>
        <taxon>Streptophyta</taxon>
        <taxon>Embryophyta</taxon>
        <taxon>Tracheophyta</taxon>
        <taxon>Spermatophyta</taxon>
        <taxon>Magnoliopsida</taxon>
        <taxon>eudicotyledons</taxon>
        <taxon>Gunneridae</taxon>
        <taxon>Pentapetalae</taxon>
        <taxon>rosids</taxon>
        <taxon>fabids</taxon>
        <taxon>Fabales</taxon>
        <taxon>Quillajaceae</taxon>
        <taxon>Quillaja</taxon>
    </lineage>
</organism>
<dbReference type="PANTHER" id="PTHR31170">
    <property type="entry name" value="BNAC04G53230D PROTEIN"/>
    <property type="match status" value="1"/>
</dbReference>
<dbReference type="Proteomes" id="UP001163823">
    <property type="component" value="Chromosome 5"/>
</dbReference>
<evidence type="ECO:0000313" key="3">
    <source>
        <dbReference type="Proteomes" id="UP001163823"/>
    </source>
</evidence>
<evidence type="ECO:0000313" key="2">
    <source>
        <dbReference type="EMBL" id="KAJ7969326.1"/>
    </source>
</evidence>
<sequence length="463" mass="53772">MGSSKLMSLVLRKISRRKFHNTASTSNWRDSIKEELNSKSSCLNESETVCIYKVPAHISQVQPKAYKPSYISIGPYHHGALHLQAMEKLKFDFYCRLFDPVNGNNLDTVMDALEKLEDPRSFYLEDEVKNISIEKFLSMMLIDGSFIIQLLKESEENQFKHIPSLKRWMLPIIRRELIMLENQLPFSVLCKLFELTGNQIDSDKSDQTFYDLAIQFFNPLLQVHPRCNSTKKMLVQEGHRGKPMHFLDLVRSSILPDRDPSKLKGEEPRGTQPYPIRSITELKEVGVKIKNGENRELLQISFKRKFGLIVRELTIPPLYINDHKGTLFRNMLAYEKCHKQCNPDVTTYLFFFDGLINSAKDVALLHYKGVLHHSLGSNRKVAKFINNLCKELVRDKDESYLYKVVDDANYYSGSFYARKRASFVHYYLSSWVVGMSTIGALFALYLTFIQTASGIRWFFRRIE</sequence>
<keyword evidence="1" id="KW-0812">Transmembrane</keyword>
<dbReference type="AlphaFoldDB" id="A0AAD7PV41"/>
<name>A0AAD7PV41_QUISA</name>
<evidence type="ECO:0000256" key="1">
    <source>
        <dbReference type="SAM" id="Phobius"/>
    </source>
</evidence>
<feature type="transmembrane region" description="Helical" evidence="1">
    <location>
        <begin position="426"/>
        <end position="448"/>
    </location>
</feature>
<dbReference type="PANTHER" id="PTHR31170:SF21">
    <property type="match status" value="1"/>
</dbReference>
<keyword evidence="1" id="KW-1133">Transmembrane helix</keyword>
<dbReference type="InterPro" id="IPR004158">
    <property type="entry name" value="DUF247_pln"/>
</dbReference>